<keyword evidence="11" id="KW-1185">Reference proteome</keyword>
<evidence type="ECO:0000256" key="7">
    <source>
        <dbReference type="ARBA" id="ARBA00022989"/>
    </source>
</evidence>
<keyword evidence="7 9" id="KW-1133">Transmembrane helix</keyword>
<evidence type="ECO:0000256" key="8">
    <source>
        <dbReference type="ARBA" id="ARBA00023136"/>
    </source>
</evidence>
<feature type="transmembrane region" description="Helical" evidence="9">
    <location>
        <begin position="98"/>
        <end position="127"/>
    </location>
</feature>
<evidence type="ECO:0000256" key="1">
    <source>
        <dbReference type="ARBA" id="ARBA00004389"/>
    </source>
</evidence>
<evidence type="ECO:0000256" key="6">
    <source>
        <dbReference type="ARBA" id="ARBA00022824"/>
    </source>
</evidence>
<protein>
    <recommendedName>
        <fullName evidence="12">Chitobiosyldiphosphodolichol beta-mannosyltransferase</fullName>
    </recommendedName>
</protein>
<comment type="subcellular location">
    <subcellularLocation>
        <location evidence="1">Endoplasmic reticulum membrane</location>
        <topology evidence="1">Single-pass membrane protein</topology>
    </subcellularLocation>
</comment>
<name>A0ABN8QEK8_9CNID</name>
<evidence type="ECO:0000256" key="9">
    <source>
        <dbReference type="SAM" id="Phobius"/>
    </source>
</evidence>
<keyword evidence="4" id="KW-0808">Transferase</keyword>
<comment type="pathway">
    <text evidence="2">Protein modification; protein glycosylation.</text>
</comment>
<evidence type="ECO:0000256" key="4">
    <source>
        <dbReference type="ARBA" id="ARBA00022679"/>
    </source>
</evidence>
<reference evidence="10 11" key="1">
    <citation type="submission" date="2022-05" db="EMBL/GenBank/DDBJ databases">
        <authorList>
            <consortium name="Genoscope - CEA"/>
            <person name="William W."/>
        </authorList>
    </citation>
    <scope>NUCLEOTIDE SEQUENCE [LARGE SCALE GENOMIC DNA]</scope>
</reference>
<evidence type="ECO:0000256" key="2">
    <source>
        <dbReference type="ARBA" id="ARBA00004922"/>
    </source>
</evidence>
<dbReference type="SUPFAM" id="SSF53756">
    <property type="entry name" value="UDP-Glycosyltransferase/glycogen phosphorylase"/>
    <property type="match status" value="1"/>
</dbReference>
<accession>A0ABN8QEK8</accession>
<dbReference type="PANTHER" id="PTHR13036:SF0">
    <property type="entry name" value="CHITOBIOSYLDIPHOSPHODOLICHOL BETA-MANNOSYLTRANSFERASE"/>
    <property type="match status" value="1"/>
</dbReference>
<keyword evidence="5 9" id="KW-0812">Transmembrane</keyword>
<evidence type="ECO:0000256" key="5">
    <source>
        <dbReference type="ARBA" id="ARBA00022692"/>
    </source>
</evidence>
<gene>
    <name evidence="10" type="ORF">PLOB_00005540</name>
</gene>
<evidence type="ECO:0000256" key="3">
    <source>
        <dbReference type="ARBA" id="ARBA00022676"/>
    </source>
</evidence>
<evidence type="ECO:0000313" key="10">
    <source>
        <dbReference type="EMBL" id="CAH3162922.1"/>
    </source>
</evidence>
<keyword evidence="3" id="KW-0328">Glycosyltransferase</keyword>
<dbReference type="InterPro" id="IPR026051">
    <property type="entry name" value="ALG1-like"/>
</dbReference>
<sequence>MYLASVLIAFFVVLVTAVYWLRGRKDKSKPRICVLVLGDVGRSPRMQYHALSCAKAGFDVDLVGFGGSSPIKELTESGKVSIQILSDFPEIFRGLPKLVFFAVKAVLQFIQLFFILICCGSHCTHFLVQNPPAIPSLAAVCFVSMLCGSKFIIDWHNYGFTILALGVKKDGHPLVKIARWYEFFFGSMSSHNLCVTQAMQKDLWDHRGIRAVTLYDRPPLRFQAVDLTSQHELFEKLSKEYEVFSALESPSEYKENVASMTAFTLQLKDGRVLNRQHRSALLVSSTSWTEDEDFSILLDALEAYEKFITENKENLPSLVCAITGKGPLKKYYQNIIINEKDFKHVRICTPWLEPEDYPRLLGSADLGVCLHKSSSGLDLPMKVVDMFGCGLPVCAIHFDCLHELVKHEENGLIFHDSLELAQQLKKLFKGFPLSKPLLSSYKENLASFQRTRWDASWNKIVLPLLKEI</sequence>
<dbReference type="Pfam" id="PF13692">
    <property type="entry name" value="Glyco_trans_1_4"/>
    <property type="match status" value="1"/>
</dbReference>
<evidence type="ECO:0000313" key="11">
    <source>
        <dbReference type="Proteomes" id="UP001159405"/>
    </source>
</evidence>
<organism evidence="10 11">
    <name type="scientific">Porites lobata</name>
    <dbReference type="NCBI Taxonomy" id="104759"/>
    <lineage>
        <taxon>Eukaryota</taxon>
        <taxon>Metazoa</taxon>
        <taxon>Cnidaria</taxon>
        <taxon>Anthozoa</taxon>
        <taxon>Hexacorallia</taxon>
        <taxon>Scleractinia</taxon>
        <taxon>Fungiina</taxon>
        <taxon>Poritidae</taxon>
        <taxon>Porites</taxon>
    </lineage>
</organism>
<dbReference type="PANTHER" id="PTHR13036">
    <property type="entry name" value="BETA1,4 MANNOSYLTRANSFERASE"/>
    <property type="match status" value="1"/>
</dbReference>
<feature type="transmembrane region" description="Helical" evidence="9">
    <location>
        <begin position="6"/>
        <end position="22"/>
    </location>
</feature>
<dbReference type="EMBL" id="CALNXK010000124">
    <property type="protein sequence ID" value="CAH3162922.1"/>
    <property type="molecule type" value="Genomic_DNA"/>
</dbReference>
<comment type="caution">
    <text evidence="10">The sequence shown here is derived from an EMBL/GenBank/DDBJ whole genome shotgun (WGS) entry which is preliminary data.</text>
</comment>
<feature type="transmembrane region" description="Helical" evidence="9">
    <location>
        <begin position="133"/>
        <end position="153"/>
    </location>
</feature>
<keyword evidence="6" id="KW-0256">Endoplasmic reticulum</keyword>
<evidence type="ECO:0008006" key="12">
    <source>
        <dbReference type="Google" id="ProtNLM"/>
    </source>
</evidence>
<dbReference type="Proteomes" id="UP001159405">
    <property type="component" value="Unassembled WGS sequence"/>
</dbReference>
<keyword evidence="8 9" id="KW-0472">Membrane</keyword>
<proteinExistence type="predicted"/>
<dbReference type="Gene3D" id="3.40.50.2000">
    <property type="entry name" value="Glycogen Phosphorylase B"/>
    <property type="match status" value="1"/>
</dbReference>